<keyword evidence="3" id="KW-1185">Reference proteome</keyword>
<evidence type="ECO:0000256" key="1">
    <source>
        <dbReference type="SAM" id="Phobius"/>
    </source>
</evidence>
<reference evidence="3" key="1">
    <citation type="submission" date="2016-10" db="EMBL/GenBank/DDBJ databases">
        <authorList>
            <person name="Varghese N."/>
            <person name="Submissions S."/>
        </authorList>
    </citation>
    <scope>NUCLEOTIDE SEQUENCE [LARGE SCALE GENOMIC DNA]</scope>
    <source>
        <strain evidence="3">BL36</strain>
    </source>
</reference>
<feature type="transmembrane region" description="Helical" evidence="1">
    <location>
        <begin position="164"/>
        <end position="186"/>
    </location>
</feature>
<feature type="transmembrane region" description="Helical" evidence="1">
    <location>
        <begin position="192"/>
        <end position="215"/>
    </location>
</feature>
<gene>
    <name evidence="2" type="ORF">SAMN05192568_1010111</name>
</gene>
<keyword evidence="1" id="KW-1133">Transmembrane helix</keyword>
<dbReference type="EMBL" id="FOTK01000010">
    <property type="protein sequence ID" value="SFL77825.1"/>
    <property type="molecule type" value="Genomic_DNA"/>
</dbReference>
<dbReference type="STRING" id="582667.SAMN05192568_1010111"/>
<sequence length="229" mass="23782">MPPSGQAPRRLTTNYCFAIILIVEASHLLPMPNVVPLPAAPAEPSDASHPALRRYGYNLAWLLTIALGLTVLFSIAVLACGVLAGDAWLWLAPGAAFLGPPPADTPGLVPFDALPRATRWAYAATFILDTLPVILILAEARACARAFGAGIAFGTAAPIRMRRIALGLAAYAVAPVLGHGLVLLAGHGVDLAWLHASSLQALVLAACLAVLAEVARIGHALARDLDGFV</sequence>
<proteinExistence type="predicted"/>
<organism evidence="2 3">
    <name type="scientific">Methylobacterium pseudosasicola</name>
    <dbReference type="NCBI Taxonomy" id="582667"/>
    <lineage>
        <taxon>Bacteria</taxon>
        <taxon>Pseudomonadati</taxon>
        <taxon>Pseudomonadota</taxon>
        <taxon>Alphaproteobacteria</taxon>
        <taxon>Hyphomicrobiales</taxon>
        <taxon>Methylobacteriaceae</taxon>
        <taxon>Methylobacterium</taxon>
    </lineage>
</organism>
<dbReference type="AlphaFoldDB" id="A0A1I4KGB9"/>
<keyword evidence="1" id="KW-0812">Transmembrane</keyword>
<feature type="transmembrane region" description="Helical" evidence="1">
    <location>
        <begin position="59"/>
        <end position="84"/>
    </location>
</feature>
<name>A0A1I4KGB9_9HYPH</name>
<evidence type="ECO:0008006" key="4">
    <source>
        <dbReference type="Google" id="ProtNLM"/>
    </source>
</evidence>
<evidence type="ECO:0000313" key="2">
    <source>
        <dbReference type="EMBL" id="SFL77825.1"/>
    </source>
</evidence>
<protein>
    <recommendedName>
        <fullName evidence="4">DUF2975 domain-containing protein</fullName>
    </recommendedName>
</protein>
<feature type="transmembrane region" description="Helical" evidence="1">
    <location>
        <begin position="120"/>
        <end position="138"/>
    </location>
</feature>
<accession>A0A1I4KGB9</accession>
<evidence type="ECO:0000313" key="3">
    <source>
        <dbReference type="Proteomes" id="UP000199048"/>
    </source>
</evidence>
<keyword evidence="1" id="KW-0472">Membrane</keyword>
<dbReference type="Proteomes" id="UP000199048">
    <property type="component" value="Unassembled WGS sequence"/>
</dbReference>